<evidence type="ECO:0000256" key="1">
    <source>
        <dbReference type="ARBA" id="ARBA00022603"/>
    </source>
</evidence>
<dbReference type="GO" id="GO:0008171">
    <property type="term" value="F:O-methyltransferase activity"/>
    <property type="evidence" value="ECO:0007669"/>
    <property type="project" value="InterPro"/>
</dbReference>
<protein>
    <submittedName>
        <fullName evidence="4">Caffeoyl-CoA O-methyltransferase</fullName>
    </submittedName>
</protein>
<dbReference type="InterPro" id="IPR050362">
    <property type="entry name" value="Cation-dep_OMT"/>
</dbReference>
<dbReference type="AlphaFoldDB" id="A0A3D9HSB6"/>
<dbReference type="Proteomes" id="UP000256845">
    <property type="component" value="Unassembled WGS sequence"/>
</dbReference>
<dbReference type="GO" id="GO:0008757">
    <property type="term" value="F:S-adenosylmethionine-dependent methyltransferase activity"/>
    <property type="evidence" value="ECO:0007669"/>
    <property type="project" value="TreeGrafter"/>
</dbReference>
<comment type="caution">
    <text evidence="4">The sequence shown here is derived from an EMBL/GenBank/DDBJ whole genome shotgun (WGS) entry which is preliminary data.</text>
</comment>
<dbReference type="CDD" id="cd02440">
    <property type="entry name" value="AdoMet_MTases"/>
    <property type="match status" value="1"/>
</dbReference>
<dbReference type="InterPro" id="IPR002935">
    <property type="entry name" value="SAM_O-MeTrfase"/>
</dbReference>
<keyword evidence="2 4" id="KW-0808">Transferase</keyword>
<evidence type="ECO:0000313" key="5">
    <source>
        <dbReference type="Proteomes" id="UP000256845"/>
    </source>
</evidence>
<accession>A0A3D9HSB6</accession>
<dbReference type="Gene3D" id="3.40.50.150">
    <property type="entry name" value="Vaccinia Virus protein VP39"/>
    <property type="match status" value="1"/>
</dbReference>
<dbReference type="SUPFAM" id="SSF53335">
    <property type="entry name" value="S-adenosyl-L-methionine-dependent methyltransferases"/>
    <property type="match status" value="1"/>
</dbReference>
<organism evidence="4 5">
    <name type="scientific">Aestuariispira insulae</name>
    <dbReference type="NCBI Taxonomy" id="1461337"/>
    <lineage>
        <taxon>Bacteria</taxon>
        <taxon>Pseudomonadati</taxon>
        <taxon>Pseudomonadota</taxon>
        <taxon>Alphaproteobacteria</taxon>
        <taxon>Rhodospirillales</taxon>
        <taxon>Kiloniellaceae</taxon>
        <taxon>Aestuariispira</taxon>
    </lineage>
</organism>
<sequence>MSRESLGLEAPLLSYLIEHGVRESELLAKLREETAKLPGAQMQIAPEQGAFMAMLTRLLDVRLAVEIGVFTGYSSISVAGAMAEDGRLIACDNHEENTLIAKRYWRLAGLDHKIDFRLKNARETVDDLIEEGLAGTVDMAFIDADKDGYDHYYERCLQLLRPGGLVLIDNVLWSGSVIDDSAQDNSTKAIRAINAKVIADDRVDVSMVPIGDGLTMVRKK</sequence>
<dbReference type="RefSeq" id="WP_115935921.1">
    <property type="nucleotide sequence ID" value="NZ_QRDW01000002.1"/>
</dbReference>
<dbReference type="EMBL" id="QRDW01000002">
    <property type="protein sequence ID" value="RED52384.1"/>
    <property type="molecule type" value="Genomic_DNA"/>
</dbReference>
<dbReference type="GO" id="GO:0032259">
    <property type="term" value="P:methylation"/>
    <property type="evidence" value="ECO:0007669"/>
    <property type="project" value="UniProtKB-KW"/>
</dbReference>
<dbReference type="PANTHER" id="PTHR10509:SF14">
    <property type="entry name" value="CAFFEOYL-COA O-METHYLTRANSFERASE 3-RELATED"/>
    <property type="match status" value="1"/>
</dbReference>
<proteinExistence type="predicted"/>
<gene>
    <name evidence="4" type="ORF">DFP90_102405</name>
</gene>
<keyword evidence="1 4" id="KW-0489">Methyltransferase</keyword>
<dbReference type="Pfam" id="PF01596">
    <property type="entry name" value="Methyltransf_3"/>
    <property type="match status" value="1"/>
</dbReference>
<dbReference type="PROSITE" id="PS51682">
    <property type="entry name" value="SAM_OMT_I"/>
    <property type="match status" value="1"/>
</dbReference>
<evidence type="ECO:0000256" key="3">
    <source>
        <dbReference type="ARBA" id="ARBA00022691"/>
    </source>
</evidence>
<dbReference type="InterPro" id="IPR029063">
    <property type="entry name" value="SAM-dependent_MTases_sf"/>
</dbReference>
<evidence type="ECO:0000313" key="4">
    <source>
        <dbReference type="EMBL" id="RED52384.1"/>
    </source>
</evidence>
<name>A0A3D9HSB6_9PROT</name>
<reference evidence="4 5" key="1">
    <citation type="submission" date="2018-07" db="EMBL/GenBank/DDBJ databases">
        <title>Genomic Encyclopedia of Type Strains, Phase III (KMG-III): the genomes of soil and plant-associated and newly described type strains.</title>
        <authorList>
            <person name="Whitman W."/>
        </authorList>
    </citation>
    <scope>NUCLEOTIDE SEQUENCE [LARGE SCALE GENOMIC DNA]</scope>
    <source>
        <strain evidence="4 5">CECT 8488</strain>
    </source>
</reference>
<evidence type="ECO:0000256" key="2">
    <source>
        <dbReference type="ARBA" id="ARBA00022679"/>
    </source>
</evidence>
<dbReference type="OrthoDB" id="9799672at2"/>
<dbReference type="PANTHER" id="PTHR10509">
    <property type="entry name" value="O-METHYLTRANSFERASE-RELATED"/>
    <property type="match status" value="1"/>
</dbReference>
<keyword evidence="3" id="KW-0949">S-adenosyl-L-methionine</keyword>
<keyword evidence="5" id="KW-1185">Reference proteome</keyword>